<keyword evidence="2" id="KW-1185">Reference proteome</keyword>
<organism evidence="1 2">
    <name type="scientific">Pristionchus fissidentatus</name>
    <dbReference type="NCBI Taxonomy" id="1538716"/>
    <lineage>
        <taxon>Eukaryota</taxon>
        <taxon>Metazoa</taxon>
        <taxon>Ecdysozoa</taxon>
        <taxon>Nematoda</taxon>
        <taxon>Chromadorea</taxon>
        <taxon>Rhabditida</taxon>
        <taxon>Rhabditina</taxon>
        <taxon>Diplogasteromorpha</taxon>
        <taxon>Diplogasteroidea</taxon>
        <taxon>Neodiplogasteridae</taxon>
        <taxon>Pristionchus</taxon>
    </lineage>
</organism>
<accession>A0AAV5WS21</accession>
<reference evidence="1" key="1">
    <citation type="submission" date="2023-10" db="EMBL/GenBank/DDBJ databases">
        <title>Genome assembly of Pristionchus species.</title>
        <authorList>
            <person name="Yoshida K."/>
            <person name="Sommer R.J."/>
        </authorList>
    </citation>
    <scope>NUCLEOTIDE SEQUENCE</scope>
    <source>
        <strain evidence="1">RS5133</strain>
    </source>
</reference>
<sequence>MNRAERTRKSDLASNILNTVPFHFWSTNSNSLIVLKECIPLVDDRTRTLMMNSPSLLTFTETWDGWAVISAIIDCSEDCKNQVMTIIDPLLSSMISKGGVKMQLLINLILKGSNQLSEILLNAGLLYEGPNQTEFAIFLLKGGSESIKSRVIKCVCFWPVEMQSNLVDCMIN</sequence>
<dbReference type="AlphaFoldDB" id="A0AAV5WS21"/>
<name>A0AAV5WS21_9BILA</name>
<protein>
    <submittedName>
        <fullName evidence="1">Uncharacterized protein</fullName>
    </submittedName>
</protein>
<proteinExistence type="predicted"/>
<dbReference type="Proteomes" id="UP001432322">
    <property type="component" value="Unassembled WGS sequence"/>
</dbReference>
<feature type="non-terminal residue" evidence="1">
    <location>
        <position position="172"/>
    </location>
</feature>
<evidence type="ECO:0000313" key="1">
    <source>
        <dbReference type="EMBL" id="GMT33816.1"/>
    </source>
</evidence>
<comment type="caution">
    <text evidence="1">The sequence shown here is derived from an EMBL/GenBank/DDBJ whole genome shotgun (WGS) entry which is preliminary data.</text>
</comment>
<gene>
    <name evidence="1" type="ORF">PFISCL1PPCAC_25113</name>
</gene>
<dbReference type="EMBL" id="BTSY01000006">
    <property type="protein sequence ID" value="GMT33816.1"/>
    <property type="molecule type" value="Genomic_DNA"/>
</dbReference>
<evidence type="ECO:0000313" key="2">
    <source>
        <dbReference type="Proteomes" id="UP001432322"/>
    </source>
</evidence>